<gene>
    <name evidence="1" type="ORF">GIY23_04265</name>
</gene>
<evidence type="ECO:0008006" key="3">
    <source>
        <dbReference type="Google" id="ProtNLM"/>
    </source>
</evidence>
<name>A0A5Q3QF86_9PSEU</name>
<dbReference type="Proteomes" id="UP000371041">
    <property type="component" value="Chromosome"/>
</dbReference>
<reference evidence="2" key="1">
    <citation type="submission" date="2019-11" db="EMBL/GenBank/DDBJ databases">
        <title>The complete genome sequence of Saccharopolyspora sp. E2A.</title>
        <authorList>
            <person name="Zhang G."/>
        </authorList>
    </citation>
    <scope>NUCLEOTIDE SEQUENCE [LARGE SCALE GENOMIC DNA]</scope>
    <source>
        <strain evidence="2">E2A</strain>
    </source>
</reference>
<dbReference type="KEGG" id="sace:GIY23_04265"/>
<accession>A0A5Q3QF86</accession>
<dbReference type="AlphaFoldDB" id="A0A5Q3QF86"/>
<sequence>MPLNKGCFHACDDSHPTRKEVFGLIADQGWRFDATMLDKDNAYPRVREAGDVYLYKLAWHQHFKFIAPRVSDPGDRLFVIAATLGTNARKKAFESALHDVCRVQGPHGRDVHLCHWPAATAWGLQVADYAAWAVQRKLEKNETRYWDMIAESFTTCFTPWSK</sequence>
<organism evidence="1 2">
    <name type="scientific">Allosaccharopolyspora coralli</name>
    <dbReference type="NCBI Taxonomy" id="2665642"/>
    <lineage>
        <taxon>Bacteria</taxon>
        <taxon>Bacillati</taxon>
        <taxon>Actinomycetota</taxon>
        <taxon>Actinomycetes</taxon>
        <taxon>Pseudonocardiales</taxon>
        <taxon>Pseudonocardiaceae</taxon>
        <taxon>Allosaccharopolyspora</taxon>
    </lineage>
</organism>
<evidence type="ECO:0000313" key="2">
    <source>
        <dbReference type="Proteomes" id="UP000371041"/>
    </source>
</evidence>
<dbReference type="EMBL" id="CP045929">
    <property type="protein sequence ID" value="QGK72036.1"/>
    <property type="molecule type" value="Genomic_DNA"/>
</dbReference>
<proteinExistence type="predicted"/>
<protein>
    <recommendedName>
        <fullName evidence="3">DUF3800 domain-containing protein</fullName>
    </recommendedName>
</protein>
<evidence type="ECO:0000313" key="1">
    <source>
        <dbReference type="EMBL" id="QGK72036.1"/>
    </source>
</evidence>
<keyword evidence="2" id="KW-1185">Reference proteome</keyword>